<feature type="compositionally biased region" description="Polar residues" evidence="1">
    <location>
        <begin position="25"/>
        <end position="45"/>
    </location>
</feature>
<feature type="compositionally biased region" description="Polar residues" evidence="1">
    <location>
        <begin position="287"/>
        <end position="311"/>
    </location>
</feature>
<reference evidence="2 3" key="1">
    <citation type="journal article" date="2021" name="bioRxiv">
        <title>Chromosome-scale and haplotype-resolved genome assembly of a tetraploid potato cultivar.</title>
        <authorList>
            <person name="Sun H."/>
            <person name="Jiao W.-B."/>
            <person name="Krause K."/>
            <person name="Campoy J.A."/>
            <person name="Goel M."/>
            <person name="Folz-Donahue K."/>
            <person name="Kukat C."/>
            <person name="Huettel B."/>
            <person name="Schneeberger K."/>
        </authorList>
    </citation>
    <scope>NUCLEOTIDE SEQUENCE [LARGE SCALE GENOMIC DNA]</scope>
    <source>
        <strain evidence="2">SolTubOtavaFocal</strain>
        <tissue evidence="2">Leaves</tissue>
    </source>
</reference>
<sequence length="465" mass="51101">MARELSMELPRPPNQCQSERHGNGNKPQLLTPQYTSHSSSKSQDTYAVNTAFSKKELEGIRKMISTEATGSNHGKVLGHMESRIANESPATRHQIQATSDQIRTDLTTGDYSPHDGVPLTEISDQMDGGITSGENFGVNRPKIAGVHEKFGNVNFFPTVDIHLSEISSNLNGRNIIDNQLGARITLDRGNAMHGKSLDGQQANDQLTKIHNSENASDEAHSSNFSFGINGNSTNITPIPTTYAMQAKQSSLKAGKADRYDSNLQRNRDAVTKVNKDTTQDNGKQSKEQPNNDIARGSTNNEKSGHGLQSTEGIWRDGWRVSGESTNLQEGASKWGNLSHVMHEGVHNDLSSDLRAPATTIQNNVKAVHHVQENQKGPLVQDTDKSGSKQVTSTVDQVKVHRKYNQQKGQGDGSETNSQFQQKRGSADIEGTLECNIIEEEFGEKTPNNKSRGKMSKKKRQAIKRR</sequence>
<evidence type="ECO:0000313" key="2">
    <source>
        <dbReference type="EMBL" id="KAH0754679.1"/>
    </source>
</evidence>
<feature type="compositionally biased region" description="Polar residues" evidence="1">
    <location>
        <begin position="405"/>
        <end position="423"/>
    </location>
</feature>
<name>A0ABQ7US52_SOLTU</name>
<feature type="compositionally biased region" description="Basic and acidic residues" evidence="1">
    <location>
        <begin position="254"/>
        <end position="286"/>
    </location>
</feature>
<protein>
    <recommendedName>
        <fullName evidence="4">Bifunctional endo-1,4-beta-xylanase xylA</fullName>
    </recommendedName>
</protein>
<feature type="region of interest" description="Disordered" evidence="1">
    <location>
        <begin position="369"/>
        <end position="465"/>
    </location>
</feature>
<comment type="caution">
    <text evidence="2">The sequence shown here is derived from an EMBL/GenBank/DDBJ whole genome shotgun (WGS) entry which is preliminary data.</text>
</comment>
<evidence type="ECO:0008006" key="4">
    <source>
        <dbReference type="Google" id="ProtNLM"/>
    </source>
</evidence>
<feature type="region of interest" description="Disordered" evidence="1">
    <location>
        <begin position="246"/>
        <end position="316"/>
    </location>
</feature>
<gene>
    <name evidence="2" type="ORF">KY290_024949</name>
</gene>
<organism evidence="2 3">
    <name type="scientific">Solanum tuberosum</name>
    <name type="common">Potato</name>
    <dbReference type="NCBI Taxonomy" id="4113"/>
    <lineage>
        <taxon>Eukaryota</taxon>
        <taxon>Viridiplantae</taxon>
        <taxon>Streptophyta</taxon>
        <taxon>Embryophyta</taxon>
        <taxon>Tracheophyta</taxon>
        <taxon>Spermatophyta</taxon>
        <taxon>Magnoliopsida</taxon>
        <taxon>eudicotyledons</taxon>
        <taxon>Gunneridae</taxon>
        <taxon>Pentapetalae</taxon>
        <taxon>asterids</taxon>
        <taxon>lamiids</taxon>
        <taxon>Solanales</taxon>
        <taxon>Solanaceae</taxon>
        <taxon>Solanoideae</taxon>
        <taxon>Solaneae</taxon>
        <taxon>Solanum</taxon>
    </lineage>
</organism>
<accession>A0ABQ7US52</accession>
<feature type="compositionally biased region" description="Basic residues" evidence="1">
    <location>
        <begin position="450"/>
        <end position="465"/>
    </location>
</feature>
<proteinExistence type="predicted"/>
<evidence type="ECO:0000313" key="3">
    <source>
        <dbReference type="Proteomes" id="UP000826656"/>
    </source>
</evidence>
<feature type="region of interest" description="Disordered" evidence="1">
    <location>
        <begin position="1"/>
        <end position="45"/>
    </location>
</feature>
<keyword evidence="3" id="KW-1185">Reference proteome</keyword>
<evidence type="ECO:0000256" key="1">
    <source>
        <dbReference type="SAM" id="MobiDB-lite"/>
    </source>
</evidence>
<dbReference type="EMBL" id="JAIVGD010000018">
    <property type="protein sequence ID" value="KAH0754679.1"/>
    <property type="molecule type" value="Genomic_DNA"/>
</dbReference>
<dbReference type="Proteomes" id="UP000826656">
    <property type="component" value="Unassembled WGS sequence"/>
</dbReference>